<dbReference type="InterPro" id="IPR009414">
    <property type="entry name" value="DUF1064"/>
</dbReference>
<accession>A0A0F9MSY5</accession>
<proteinExistence type="predicted"/>
<organism evidence="1">
    <name type="scientific">marine sediment metagenome</name>
    <dbReference type="NCBI Taxonomy" id="412755"/>
    <lineage>
        <taxon>unclassified sequences</taxon>
        <taxon>metagenomes</taxon>
        <taxon>ecological metagenomes</taxon>
    </lineage>
</organism>
<name>A0A0F9MSY5_9ZZZZ</name>
<comment type="caution">
    <text evidence="1">The sequence shown here is derived from an EMBL/GenBank/DDBJ whole genome shotgun (WGS) entry which is preliminary data.</text>
</comment>
<gene>
    <name evidence="1" type="ORF">LCGC14_1421450</name>
</gene>
<evidence type="ECO:0008006" key="2">
    <source>
        <dbReference type="Google" id="ProtNLM"/>
    </source>
</evidence>
<protein>
    <recommendedName>
        <fullName evidence="2">DUF1064 domain-containing protein</fullName>
    </recommendedName>
</protein>
<dbReference type="Gene3D" id="3.40.91.30">
    <property type="match status" value="1"/>
</dbReference>
<reference evidence="1" key="1">
    <citation type="journal article" date="2015" name="Nature">
        <title>Complex archaea that bridge the gap between prokaryotes and eukaryotes.</title>
        <authorList>
            <person name="Spang A."/>
            <person name="Saw J.H."/>
            <person name="Jorgensen S.L."/>
            <person name="Zaremba-Niedzwiedzka K."/>
            <person name="Martijn J."/>
            <person name="Lind A.E."/>
            <person name="van Eijk R."/>
            <person name="Schleper C."/>
            <person name="Guy L."/>
            <person name="Ettema T.J."/>
        </authorList>
    </citation>
    <scope>NUCLEOTIDE SEQUENCE</scope>
</reference>
<evidence type="ECO:0000313" key="1">
    <source>
        <dbReference type="EMBL" id="KKM72342.1"/>
    </source>
</evidence>
<dbReference type="Pfam" id="PF06356">
    <property type="entry name" value="DUF1064"/>
    <property type="match status" value="1"/>
</dbReference>
<sequence length="151" mass="18418">MQDRTIHYQWRNKPEEIVIGGQKNKFKSQVEKRWALYLESLLKLGAIQSWEYEPKKFEFGERWRVRKQYTPDFFIREDGEEFYQEIKTSMRQVDVLRFRCLRADYPDVRIVLVIFGPEHTRKANQNRLRSNARKYVERIVFANPLLKQFGI</sequence>
<dbReference type="EMBL" id="LAZR01009489">
    <property type="protein sequence ID" value="KKM72342.1"/>
    <property type="molecule type" value="Genomic_DNA"/>
</dbReference>
<dbReference type="AlphaFoldDB" id="A0A0F9MSY5"/>